<organism evidence="2 3">
    <name type="scientific">Phytomonospora endophytica</name>
    <dbReference type="NCBI Taxonomy" id="714109"/>
    <lineage>
        <taxon>Bacteria</taxon>
        <taxon>Bacillati</taxon>
        <taxon>Actinomycetota</taxon>
        <taxon>Actinomycetes</taxon>
        <taxon>Micromonosporales</taxon>
        <taxon>Micromonosporaceae</taxon>
        <taxon>Phytomonospora</taxon>
    </lineage>
</organism>
<dbReference type="Gene3D" id="3.40.50.1820">
    <property type="entry name" value="alpha/beta hydrolase"/>
    <property type="match status" value="1"/>
</dbReference>
<protein>
    <submittedName>
        <fullName evidence="2">Pimeloyl-ACP methyl ester carboxylesterase</fullName>
    </submittedName>
</protein>
<dbReference type="InterPro" id="IPR000073">
    <property type="entry name" value="AB_hydrolase_1"/>
</dbReference>
<reference evidence="2 3" key="1">
    <citation type="submission" date="2020-08" db="EMBL/GenBank/DDBJ databases">
        <title>Genomic Encyclopedia of Type Strains, Phase IV (KMG-IV): sequencing the most valuable type-strain genomes for metagenomic binning, comparative biology and taxonomic classification.</title>
        <authorList>
            <person name="Goeker M."/>
        </authorList>
    </citation>
    <scope>NUCLEOTIDE SEQUENCE [LARGE SCALE GENOMIC DNA]</scope>
    <source>
        <strain evidence="2 3">YIM 65646</strain>
    </source>
</reference>
<dbReference type="AlphaFoldDB" id="A0A841FNT0"/>
<evidence type="ECO:0000313" key="2">
    <source>
        <dbReference type="EMBL" id="MBB6035212.1"/>
    </source>
</evidence>
<dbReference type="InterPro" id="IPR050471">
    <property type="entry name" value="AB_hydrolase"/>
</dbReference>
<evidence type="ECO:0000259" key="1">
    <source>
        <dbReference type="Pfam" id="PF00561"/>
    </source>
</evidence>
<accession>A0A841FNT0</accession>
<dbReference type="SUPFAM" id="SSF53474">
    <property type="entry name" value="alpha/beta-Hydrolases"/>
    <property type="match status" value="1"/>
</dbReference>
<dbReference type="InterPro" id="IPR029058">
    <property type="entry name" value="AB_hydrolase_fold"/>
</dbReference>
<name>A0A841FNT0_9ACTN</name>
<dbReference type="GO" id="GO:0003824">
    <property type="term" value="F:catalytic activity"/>
    <property type="evidence" value="ECO:0007669"/>
    <property type="project" value="UniProtKB-ARBA"/>
</dbReference>
<comment type="caution">
    <text evidence="2">The sequence shown here is derived from an EMBL/GenBank/DDBJ whole genome shotgun (WGS) entry which is preliminary data.</text>
</comment>
<dbReference type="EMBL" id="JACHGT010000006">
    <property type="protein sequence ID" value="MBB6035212.1"/>
    <property type="molecule type" value="Genomic_DNA"/>
</dbReference>
<dbReference type="PRINTS" id="PR00111">
    <property type="entry name" value="ABHYDROLASE"/>
</dbReference>
<proteinExistence type="predicted"/>
<keyword evidence="3" id="KW-1185">Reference proteome</keyword>
<evidence type="ECO:0000313" key="3">
    <source>
        <dbReference type="Proteomes" id="UP000548476"/>
    </source>
</evidence>
<dbReference type="PANTHER" id="PTHR43433:SF10">
    <property type="entry name" value="AB HYDROLASE-1 DOMAIN-CONTAINING PROTEIN"/>
    <property type="match status" value="1"/>
</dbReference>
<gene>
    <name evidence="2" type="ORF">HNR73_003069</name>
</gene>
<dbReference type="Pfam" id="PF00561">
    <property type="entry name" value="Abhydrolase_1"/>
    <property type="match status" value="1"/>
</dbReference>
<feature type="domain" description="AB hydrolase-1" evidence="1">
    <location>
        <begin position="42"/>
        <end position="266"/>
    </location>
</feature>
<dbReference type="Proteomes" id="UP000548476">
    <property type="component" value="Unassembled WGS sequence"/>
</dbReference>
<dbReference type="RefSeq" id="WP_184788071.1">
    <property type="nucleotide sequence ID" value="NZ_BONT01000006.1"/>
</dbReference>
<sequence length="280" mass="29175">MREVITDDGRTLAVEEWGVPGGTPVVYVAGSPMGRLARYPDPALFTELGVRLITYDRPGFGSSTPLPGRRVADAAGDILAIAVELDLGRFPIFGVSGGGPHALAFAAAHPTRVSRVATLAAIAPRDADGLDWTAGMMEGNVGSAAAAALGREAMEERLIAAGTSAPPPLPAIEQAVLSRPAVSAMLGAAFADAVRPGVGGWVDDAMALYGTPWGFDPGMVMVPVRMWHGGADTTVPVSHAHWLAKRMPGADVHIEPGAGHAGHFDATPETLRWLVRREKD</sequence>
<dbReference type="PANTHER" id="PTHR43433">
    <property type="entry name" value="HYDROLASE, ALPHA/BETA FOLD FAMILY PROTEIN"/>
    <property type="match status" value="1"/>
</dbReference>